<evidence type="ECO:0000313" key="4">
    <source>
        <dbReference type="EMBL" id="PTN06756.1"/>
    </source>
</evidence>
<gene>
    <name evidence="4" type="ORF">C8N47_1219</name>
</gene>
<name>A0A2T5BY46_9BACT</name>
<dbReference type="PANTHER" id="PTHR45266">
    <property type="entry name" value="OXALOACETATE DECARBOXYLASE ALPHA CHAIN"/>
    <property type="match status" value="1"/>
</dbReference>
<feature type="region of interest" description="Disordered" evidence="2">
    <location>
        <begin position="49"/>
        <end position="84"/>
    </location>
</feature>
<protein>
    <submittedName>
        <fullName evidence="4">Biotin carboxyl carrier protein</fullName>
    </submittedName>
</protein>
<dbReference type="CDD" id="cd06850">
    <property type="entry name" value="biotinyl_domain"/>
    <property type="match status" value="1"/>
</dbReference>
<accession>A0A2T5BY46</accession>
<evidence type="ECO:0000256" key="2">
    <source>
        <dbReference type="SAM" id="MobiDB-lite"/>
    </source>
</evidence>
<dbReference type="InterPro" id="IPR050709">
    <property type="entry name" value="Biotin_Carboxyl_Carrier/Decarb"/>
</dbReference>
<evidence type="ECO:0000259" key="3">
    <source>
        <dbReference type="PROSITE" id="PS50968"/>
    </source>
</evidence>
<dbReference type="AlphaFoldDB" id="A0A2T5BY46"/>
<dbReference type="OrthoDB" id="9812676at2"/>
<dbReference type="EMBL" id="QAAD01000021">
    <property type="protein sequence ID" value="PTN06756.1"/>
    <property type="molecule type" value="Genomic_DNA"/>
</dbReference>
<dbReference type="Gene3D" id="2.40.50.100">
    <property type="match status" value="1"/>
</dbReference>
<keyword evidence="5" id="KW-1185">Reference proteome</keyword>
<reference evidence="4 5" key="1">
    <citation type="submission" date="2018-04" db="EMBL/GenBank/DDBJ databases">
        <title>Genomic Encyclopedia of Archaeal and Bacterial Type Strains, Phase II (KMG-II): from individual species to whole genera.</title>
        <authorList>
            <person name="Goeker M."/>
        </authorList>
    </citation>
    <scope>NUCLEOTIDE SEQUENCE [LARGE SCALE GENOMIC DNA]</scope>
    <source>
        <strain evidence="4 5">DSM 28823</strain>
    </source>
</reference>
<dbReference type="InterPro" id="IPR011053">
    <property type="entry name" value="Single_hybrid_motif"/>
</dbReference>
<comment type="caution">
    <text evidence="4">The sequence shown here is derived from an EMBL/GenBank/DDBJ whole genome shotgun (WGS) entry which is preliminary data.</text>
</comment>
<dbReference type="InterPro" id="IPR000089">
    <property type="entry name" value="Biotin_lipoyl"/>
</dbReference>
<dbReference type="PANTHER" id="PTHR45266:SF3">
    <property type="entry name" value="OXALOACETATE DECARBOXYLASE ALPHA CHAIN"/>
    <property type="match status" value="1"/>
</dbReference>
<dbReference type="FunFam" id="2.40.50.100:FF:000003">
    <property type="entry name" value="Acetyl-CoA carboxylase biotin carboxyl carrier protein"/>
    <property type="match status" value="1"/>
</dbReference>
<dbReference type="SUPFAM" id="SSF51230">
    <property type="entry name" value="Single hybrid motif"/>
    <property type="match status" value="1"/>
</dbReference>
<proteinExistence type="predicted"/>
<organism evidence="4 5">
    <name type="scientific">Mangrovibacterium marinum</name>
    <dbReference type="NCBI Taxonomy" id="1639118"/>
    <lineage>
        <taxon>Bacteria</taxon>
        <taxon>Pseudomonadati</taxon>
        <taxon>Bacteroidota</taxon>
        <taxon>Bacteroidia</taxon>
        <taxon>Marinilabiliales</taxon>
        <taxon>Prolixibacteraceae</taxon>
        <taxon>Mangrovibacterium</taxon>
    </lineage>
</organism>
<dbReference type="Pfam" id="PF00364">
    <property type="entry name" value="Biotin_lipoyl"/>
    <property type="match status" value="1"/>
</dbReference>
<evidence type="ECO:0000256" key="1">
    <source>
        <dbReference type="ARBA" id="ARBA00023267"/>
    </source>
</evidence>
<evidence type="ECO:0000313" key="5">
    <source>
        <dbReference type="Proteomes" id="UP000243525"/>
    </source>
</evidence>
<dbReference type="PROSITE" id="PS50968">
    <property type="entry name" value="BIOTINYL_LIPOYL"/>
    <property type="match status" value="1"/>
</dbReference>
<dbReference type="Proteomes" id="UP000243525">
    <property type="component" value="Unassembled WGS sequence"/>
</dbReference>
<dbReference type="InterPro" id="IPR001882">
    <property type="entry name" value="Biotin_BS"/>
</dbReference>
<sequence length="146" mass="16102">MKKYKFTINGNEYETEILNFEDNIAEIEVNGSLYKVELSQEIKTQKTPKLIRQKAVPSTDVHPSVAKTSSPTAPKGSGTIKSPLPGTILDVFVKEGDQVQRGQKVLMLEAMKMENNIEADKSGKIAAIHKQKGDSVMEGDILITIE</sequence>
<feature type="domain" description="Lipoyl-binding" evidence="3">
    <location>
        <begin position="77"/>
        <end position="146"/>
    </location>
</feature>
<keyword evidence="1" id="KW-0092">Biotin</keyword>
<dbReference type="PROSITE" id="PS00188">
    <property type="entry name" value="BIOTIN"/>
    <property type="match status" value="1"/>
</dbReference>
<dbReference type="RefSeq" id="WP_107823487.1">
    <property type="nucleotide sequence ID" value="NZ_OY782574.1"/>
</dbReference>